<sequence length="265" mass="29493">MIRIIFSDIDGTLINDQLVVTEKTRQALLRAHKQGCLIIPVSARMPKAIQPILDGFLPTFPIISYNGALIQDEQGRQLFSHGMKKEDALSICHQVANTSDVVWNVYSGDSWYSQTRQNSWVLREEEVVGLQSCQADLTEIEQMPEIHKLLLMGEAEAIAELEKSLTKSYPHLSIAKSYPYYLEIMAAGIQKGQAVARLADHYGINLADTLAFGDNFNDLDMLLAVGQGFVMENGPEAVRKKVGKTTASHNHDGIALVINQYFTDK</sequence>
<organism evidence="1 2">
    <name type="scientific">Streptococcus suis</name>
    <dbReference type="NCBI Taxonomy" id="1307"/>
    <lineage>
        <taxon>Bacteria</taxon>
        <taxon>Bacillati</taxon>
        <taxon>Bacillota</taxon>
        <taxon>Bacilli</taxon>
        <taxon>Lactobacillales</taxon>
        <taxon>Streptococcaceae</taxon>
        <taxon>Streptococcus</taxon>
    </lineage>
</organism>
<keyword evidence="1" id="KW-0378">Hydrolase</keyword>
<dbReference type="EMBL" id="FIGO01000002">
    <property type="protein sequence ID" value="CYU50913.1"/>
    <property type="molecule type" value="Genomic_DNA"/>
</dbReference>
<dbReference type="PANTHER" id="PTHR10000:SF8">
    <property type="entry name" value="HAD SUPERFAMILY HYDROLASE-LIKE, TYPE 3"/>
    <property type="match status" value="1"/>
</dbReference>
<gene>
    <name evidence="1" type="primary">yidA_1</name>
    <name evidence="1" type="ORF">ERS132410_00394</name>
</gene>
<dbReference type="NCBIfam" id="TIGR00099">
    <property type="entry name" value="Cof-subfamily"/>
    <property type="match status" value="1"/>
</dbReference>
<evidence type="ECO:0000313" key="2">
    <source>
        <dbReference type="Proteomes" id="UP000073485"/>
    </source>
</evidence>
<protein>
    <submittedName>
        <fullName evidence="1">Hydrolase</fullName>
    </submittedName>
</protein>
<dbReference type="GO" id="GO:0000287">
    <property type="term" value="F:magnesium ion binding"/>
    <property type="evidence" value="ECO:0007669"/>
    <property type="project" value="TreeGrafter"/>
</dbReference>
<dbReference type="RefSeq" id="WP_044765118.1">
    <property type="nucleotide sequence ID" value="NZ_CEHU01000010.1"/>
</dbReference>
<dbReference type="Proteomes" id="UP000073485">
    <property type="component" value="Unassembled WGS sequence"/>
</dbReference>
<dbReference type="InterPro" id="IPR006379">
    <property type="entry name" value="HAD-SF_hydro_IIB"/>
</dbReference>
<evidence type="ECO:0000313" key="1">
    <source>
        <dbReference type="EMBL" id="CYU50913.1"/>
    </source>
</evidence>
<accession>A0A0Z8DWV5</accession>
<dbReference type="InterPro" id="IPR023214">
    <property type="entry name" value="HAD_sf"/>
</dbReference>
<dbReference type="Pfam" id="PF08282">
    <property type="entry name" value="Hydrolase_3"/>
    <property type="match status" value="1"/>
</dbReference>
<name>A0A0Z8DWV5_STRSU</name>
<dbReference type="AlphaFoldDB" id="A0A0Z8DWV5"/>
<reference evidence="1 2" key="1">
    <citation type="submission" date="2016-02" db="EMBL/GenBank/DDBJ databases">
        <authorList>
            <consortium name="Pathogen Informatics"/>
        </authorList>
    </citation>
    <scope>NUCLEOTIDE SEQUENCE [LARGE SCALE GENOMIC DNA]</scope>
    <source>
        <strain evidence="1 2">LSS48</strain>
    </source>
</reference>
<dbReference type="InterPro" id="IPR000150">
    <property type="entry name" value="Cof"/>
</dbReference>
<dbReference type="GO" id="GO:0016791">
    <property type="term" value="F:phosphatase activity"/>
    <property type="evidence" value="ECO:0007669"/>
    <property type="project" value="TreeGrafter"/>
</dbReference>
<proteinExistence type="predicted"/>
<dbReference type="SUPFAM" id="SSF56784">
    <property type="entry name" value="HAD-like"/>
    <property type="match status" value="1"/>
</dbReference>
<dbReference type="Gene3D" id="3.30.1240.10">
    <property type="match status" value="1"/>
</dbReference>
<dbReference type="InterPro" id="IPR036412">
    <property type="entry name" value="HAD-like_sf"/>
</dbReference>
<dbReference type="PROSITE" id="PS01229">
    <property type="entry name" value="COF_2"/>
    <property type="match status" value="1"/>
</dbReference>
<dbReference type="SFLD" id="SFLDS00003">
    <property type="entry name" value="Haloacid_Dehalogenase"/>
    <property type="match status" value="1"/>
</dbReference>
<dbReference type="NCBIfam" id="TIGR01484">
    <property type="entry name" value="HAD-SF-IIB"/>
    <property type="match status" value="1"/>
</dbReference>
<dbReference type="GO" id="GO:0005829">
    <property type="term" value="C:cytosol"/>
    <property type="evidence" value="ECO:0007669"/>
    <property type="project" value="TreeGrafter"/>
</dbReference>
<dbReference type="CDD" id="cd07516">
    <property type="entry name" value="HAD_Pase"/>
    <property type="match status" value="1"/>
</dbReference>
<dbReference type="SFLD" id="SFLDG01140">
    <property type="entry name" value="C2.B:_Phosphomannomutase_and_P"/>
    <property type="match status" value="1"/>
</dbReference>
<dbReference type="Gene3D" id="3.40.50.1000">
    <property type="entry name" value="HAD superfamily/HAD-like"/>
    <property type="match status" value="1"/>
</dbReference>
<dbReference type="PANTHER" id="PTHR10000">
    <property type="entry name" value="PHOSPHOSERINE PHOSPHATASE"/>
    <property type="match status" value="1"/>
</dbReference>